<evidence type="ECO:0000313" key="4">
    <source>
        <dbReference type="Proteomes" id="UP000001058"/>
    </source>
</evidence>
<dbReference type="STRING" id="3068.D8TMG0"/>
<feature type="compositionally biased region" description="Pro residues" evidence="1">
    <location>
        <begin position="121"/>
        <end position="132"/>
    </location>
</feature>
<dbReference type="PANTHER" id="PTHR34799:SF2">
    <property type="entry name" value="OS07G0656300 PROTEIN"/>
    <property type="match status" value="1"/>
</dbReference>
<name>D8TMG0_VOLCA</name>
<dbReference type="EMBL" id="GL378328">
    <property type="protein sequence ID" value="EFJ51247.1"/>
    <property type="molecule type" value="Genomic_DNA"/>
</dbReference>
<dbReference type="eggNOG" id="ENOG502R37Y">
    <property type="taxonomic scope" value="Eukaryota"/>
</dbReference>
<dbReference type="GeneID" id="9624870"/>
<feature type="compositionally biased region" description="Low complexity" evidence="1">
    <location>
        <begin position="757"/>
        <end position="766"/>
    </location>
</feature>
<feature type="region of interest" description="Disordered" evidence="1">
    <location>
        <begin position="645"/>
        <end position="675"/>
    </location>
</feature>
<keyword evidence="4" id="KW-1185">Reference proteome</keyword>
<dbReference type="KEGG" id="vcn:VOLCADRAFT_87866"/>
<dbReference type="InterPro" id="IPR057523">
    <property type="entry name" value="HTH_74"/>
</dbReference>
<feature type="region of interest" description="Disordered" evidence="1">
    <location>
        <begin position="374"/>
        <end position="436"/>
    </location>
</feature>
<evidence type="ECO:0000256" key="1">
    <source>
        <dbReference type="SAM" id="MobiDB-lite"/>
    </source>
</evidence>
<organism evidence="4">
    <name type="scientific">Volvox carteri f. nagariensis</name>
    <dbReference type="NCBI Taxonomy" id="3068"/>
    <lineage>
        <taxon>Eukaryota</taxon>
        <taxon>Viridiplantae</taxon>
        <taxon>Chlorophyta</taxon>
        <taxon>core chlorophytes</taxon>
        <taxon>Chlorophyceae</taxon>
        <taxon>CS clade</taxon>
        <taxon>Chlamydomonadales</taxon>
        <taxon>Volvocaceae</taxon>
        <taxon>Volvox</taxon>
    </lineage>
</organism>
<dbReference type="RefSeq" id="XP_002947714.1">
    <property type="nucleotide sequence ID" value="XM_002947668.1"/>
</dbReference>
<feature type="compositionally biased region" description="Basic and acidic residues" evidence="1">
    <location>
        <begin position="986"/>
        <end position="995"/>
    </location>
</feature>
<proteinExistence type="predicted"/>
<sequence length="1112" mass="116798">MLLLWSNSVVKNLPHVPWGCAPDTFESNNLPQAMLSNLQLAGILGLLPQHAAPPAEVQPQGEAPKGQEAIPQQSMHMKDEGGPDAGASAGPLPPSEPQASAPSQHPHQHPHQHMMHMQGIPPQPRFAPPPARWPQSAISAAHWDFAAAACGMLSQQQPPGGPPGGPPGPMAVPPALPSSQQSGAYPNPQQGVPAQAPPAQIPTSMSAAQGNGAPQTQPAGPVPATAVPGPPPAQPATSSGPVLSSQMPVHHPAMPAVRGYSYGPYGEPSPYPPHVRPPPGPYHHPAMAGPHGHMVAFHPGFPPVHHLPHRGPYYPHDGRFPPMGPCHPGYPPPGYYRGHPTLPPPHPHPAYHYMPPPYGGHHPAMHPGMYHMPQGVPGTGGQQPHDGHPRDGTASAASAGTAVCGGIGSDGGTDPASAARQAAKVNGSSGGSESEEVGLEAVITLRPGAADHGNASGERASAGPDGSEDVLAAGENSCIDASGRPVQALPPPGMGPGGEVLPEGGPVHMHMHKLAHWPHAVPPPPHAVGGPMPGVGSYEWAHPPPPPMMAGYPPLHPSGAWPYPFDPMAAAMHHQHMMMGEDLQEEDHAALEMHQAQRRRPSQSSLGGQLGGGMPSQHQMHLHPAMRRPPFPQPQHSGYVMPVGAGKGPFGVDPAMQRPGSAEAQAQGPGSLQMQRSGSLGQLFAAADGQCNVSRRTQRLKKRRSADSAPQQQPGTTPDPFIAAMAAAERAAMGRDSSTGSGAHVGLPPMFPGSGGARRSSNGSDRTALQCRALIPGNNRQRSDPGYLIENGDQGVGWGLGAGAMAGPMAGLGQLVHYPQHMQQLAAPAQPQQLRRPSDNGLGGGGRVINLPKRYACLGGVRILNGRAGVILGLPMTSELIDARTPPIRYTRFEDAIMTLEYPRGSHPGYAPAFQYDTYDDAGPALEEPVYEEEEEEAQDVDLGDVADDSDEDYEAGAAARRAYRGGRQGCAPITDVVTRKRKAPMMREELPQPEKKRKTRDPATISKVVLNCVTILRMVNHDLVYEKEIRNALGNNPDTSKALRLLMNQGKLVRTGQGGRGNPFCYRCTQLGIETLQRIEDAATPDDDPAAGPNQEQRAAAVAVVRPPEEC</sequence>
<dbReference type="InParanoid" id="D8TMG0"/>
<protein>
    <recommendedName>
        <fullName evidence="2">HTH three-helical bundle domain-containing protein</fullName>
    </recommendedName>
</protein>
<dbReference type="Proteomes" id="UP000001058">
    <property type="component" value="Unassembled WGS sequence"/>
</dbReference>
<feature type="region of interest" description="Disordered" evidence="1">
    <location>
        <begin position="449"/>
        <end position="471"/>
    </location>
</feature>
<dbReference type="OrthoDB" id="544534at2759"/>
<feature type="region of interest" description="Disordered" evidence="1">
    <location>
        <begin position="981"/>
        <end position="1002"/>
    </location>
</feature>
<feature type="region of interest" description="Disordered" evidence="1">
    <location>
        <begin position="153"/>
        <end position="249"/>
    </location>
</feature>
<gene>
    <name evidence="3" type="ORF">VOLCADRAFT_87866</name>
</gene>
<dbReference type="AlphaFoldDB" id="D8TMG0"/>
<feature type="region of interest" description="Disordered" evidence="1">
    <location>
        <begin position="75"/>
        <end position="135"/>
    </location>
</feature>
<feature type="domain" description="HTH three-helical bundle" evidence="2">
    <location>
        <begin position="1016"/>
        <end position="1046"/>
    </location>
</feature>
<feature type="compositionally biased region" description="Low complexity" evidence="1">
    <location>
        <begin position="392"/>
        <end position="402"/>
    </location>
</feature>
<feature type="region of interest" description="Disordered" evidence="1">
    <location>
        <begin position="1082"/>
        <end position="1112"/>
    </location>
</feature>
<feature type="region of interest" description="Disordered" evidence="1">
    <location>
        <begin position="695"/>
        <end position="766"/>
    </location>
</feature>
<feature type="compositionally biased region" description="Pro residues" evidence="1">
    <location>
        <begin position="159"/>
        <end position="176"/>
    </location>
</feature>
<feature type="region of interest" description="Disordered" evidence="1">
    <location>
        <begin position="598"/>
        <end position="620"/>
    </location>
</feature>
<evidence type="ECO:0000259" key="2">
    <source>
        <dbReference type="Pfam" id="PF25370"/>
    </source>
</evidence>
<accession>D8TMG0</accession>
<evidence type="ECO:0000313" key="3">
    <source>
        <dbReference type="EMBL" id="EFJ51247.1"/>
    </source>
</evidence>
<reference evidence="3 4" key="1">
    <citation type="journal article" date="2010" name="Science">
        <title>Genomic analysis of organismal complexity in the multicellular green alga Volvox carteri.</title>
        <authorList>
            <person name="Prochnik S.E."/>
            <person name="Umen J."/>
            <person name="Nedelcu A.M."/>
            <person name="Hallmann A."/>
            <person name="Miller S.M."/>
            <person name="Nishii I."/>
            <person name="Ferris P."/>
            <person name="Kuo A."/>
            <person name="Mitros T."/>
            <person name="Fritz-Laylin L.K."/>
            <person name="Hellsten U."/>
            <person name="Chapman J."/>
            <person name="Simakov O."/>
            <person name="Rensing S.A."/>
            <person name="Terry A."/>
            <person name="Pangilinan J."/>
            <person name="Kapitonov V."/>
            <person name="Jurka J."/>
            <person name="Salamov A."/>
            <person name="Shapiro H."/>
            <person name="Schmutz J."/>
            <person name="Grimwood J."/>
            <person name="Lindquist E."/>
            <person name="Lucas S."/>
            <person name="Grigoriev I.V."/>
            <person name="Schmitt R."/>
            <person name="Kirk D."/>
            <person name="Rokhsar D.S."/>
        </authorList>
    </citation>
    <scope>NUCLEOTIDE SEQUENCE [LARGE SCALE GENOMIC DNA]</scope>
    <source>
        <strain evidence="4">f. Nagariensis / Eve</strain>
    </source>
</reference>
<feature type="compositionally biased region" description="Low complexity" evidence="1">
    <location>
        <begin position="213"/>
        <end position="227"/>
    </location>
</feature>
<dbReference type="PANTHER" id="PTHR34799">
    <property type="entry name" value="OS07G0656300 PROTEIN"/>
    <property type="match status" value="1"/>
</dbReference>
<dbReference type="Pfam" id="PF25370">
    <property type="entry name" value="HTH_74"/>
    <property type="match status" value="1"/>
</dbReference>